<feature type="domain" description="Glycosyl hydrolase family 13 catalytic" evidence="1">
    <location>
        <begin position="20"/>
        <end position="137"/>
    </location>
</feature>
<dbReference type="EMBL" id="JAHQIW010000460">
    <property type="protein sequence ID" value="KAJ1348257.1"/>
    <property type="molecule type" value="Genomic_DNA"/>
</dbReference>
<gene>
    <name evidence="2" type="ORF">KIN20_003514</name>
</gene>
<dbReference type="Gene3D" id="3.20.20.80">
    <property type="entry name" value="Glycosidases"/>
    <property type="match status" value="1"/>
</dbReference>
<comment type="caution">
    <text evidence="2">The sequence shown here is derived from an EMBL/GenBank/DDBJ whole genome shotgun (WGS) entry which is preliminary data.</text>
</comment>
<name>A0AAD5LWW0_PARTN</name>
<dbReference type="GO" id="GO:0005975">
    <property type="term" value="P:carbohydrate metabolic process"/>
    <property type="evidence" value="ECO:0007669"/>
    <property type="project" value="InterPro"/>
</dbReference>
<dbReference type="Pfam" id="PF00128">
    <property type="entry name" value="Alpha-amylase"/>
    <property type="match status" value="1"/>
</dbReference>
<dbReference type="SUPFAM" id="SSF51445">
    <property type="entry name" value="(Trans)glycosidases"/>
    <property type="match status" value="1"/>
</dbReference>
<accession>A0AAD5LWW0</accession>
<organism evidence="2 3">
    <name type="scientific">Parelaphostrongylus tenuis</name>
    <name type="common">Meningeal worm</name>
    <dbReference type="NCBI Taxonomy" id="148309"/>
    <lineage>
        <taxon>Eukaryota</taxon>
        <taxon>Metazoa</taxon>
        <taxon>Ecdysozoa</taxon>
        <taxon>Nematoda</taxon>
        <taxon>Chromadorea</taxon>
        <taxon>Rhabditida</taxon>
        <taxon>Rhabditina</taxon>
        <taxon>Rhabditomorpha</taxon>
        <taxon>Strongyloidea</taxon>
        <taxon>Metastrongylidae</taxon>
        <taxon>Parelaphostrongylus</taxon>
    </lineage>
</organism>
<keyword evidence="3" id="KW-1185">Reference proteome</keyword>
<dbReference type="Proteomes" id="UP001196413">
    <property type="component" value="Unassembled WGS sequence"/>
</dbReference>
<dbReference type="InterPro" id="IPR017853">
    <property type="entry name" value="GH"/>
</dbReference>
<dbReference type="InterPro" id="IPR006047">
    <property type="entry name" value="GH13_cat_dom"/>
</dbReference>
<evidence type="ECO:0000313" key="2">
    <source>
        <dbReference type="EMBL" id="KAJ1348257.1"/>
    </source>
</evidence>
<evidence type="ECO:0000313" key="3">
    <source>
        <dbReference type="Proteomes" id="UP001196413"/>
    </source>
</evidence>
<sequence length="239" mass="26358">MIVRNKIPVRLVHALLAVLESDNSRLASRFDADTANLLTFMQLTLPGALSLYYGQELGLRDVGDPPTPRGIMQWAPSGHNHHGFLSSGSSTIGKLFFSESEDARELDNFETQYAMENSPLKVYQKLAKMRQREEALIVGSTLRNTVDGDVVIYSRFVKGANNTATGTAFIVALNFGLDEASVDFANLKRNELLPVNKDLTRAEVAAVTPGEFKYRARQKIDLTASPVVLPAKQAVMIKF</sequence>
<dbReference type="AlphaFoldDB" id="A0AAD5LWW0"/>
<reference evidence="2" key="1">
    <citation type="submission" date="2021-06" db="EMBL/GenBank/DDBJ databases">
        <title>Parelaphostrongylus tenuis whole genome reference sequence.</title>
        <authorList>
            <person name="Garwood T.J."/>
            <person name="Larsen P.A."/>
            <person name="Fountain-Jones N.M."/>
            <person name="Garbe J.R."/>
            <person name="Macchietto M.G."/>
            <person name="Kania S.A."/>
            <person name="Gerhold R.W."/>
            <person name="Richards J.E."/>
            <person name="Wolf T.M."/>
        </authorList>
    </citation>
    <scope>NUCLEOTIDE SEQUENCE</scope>
    <source>
        <strain evidence="2">MNPRO001-30</strain>
        <tissue evidence="2">Meninges</tissue>
    </source>
</reference>
<dbReference type="PANTHER" id="PTHR10357">
    <property type="entry name" value="ALPHA-AMYLASE FAMILY MEMBER"/>
    <property type="match status" value="1"/>
</dbReference>
<dbReference type="PANTHER" id="PTHR10357:SF179">
    <property type="entry name" value="NEUTRAL AND BASIC AMINO ACID TRANSPORT PROTEIN RBAT"/>
    <property type="match status" value="1"/>
</dbReference>
<protein>
    <recommendedName>
        <fullName evidence="1">Glycosyl hydrolase family 13 catalytic domain-containing protein</fullName>
    </recommendedName>
</protein>
<proteinExistence type="predicted"/>
<evidence type="ECO:0000259" key="1">
    <source>
        <dbReference type="Pfam" id="PF00128"/>
    </source>
</evidence>